<organism evidence="1 2">
    <name type="scientific">Chitinophaga defluvii</name>
    <dbReference type="NCBI Taxonomy" id="3163343"/>
    <lineage>
        <taxon>Bacteria</taxon>
        <taxon>Pseudomonadati</taxon>
        <taxon>Bacteroidota</taxon>
        <taxon>Chitinophagia</taxon>
        <taxon>Chitinophagales</taxon>
        <taxon>Chitinophagaceae</taxon>
        <taxon>Chitinophaga</taxon>
    </lineage>
</organism>
<keyword evidence="2" id="KW-1185">Reference proteome</keyword>
<comment type="caution">
    <text evidence="1">The sequence shown here is derived from an EMBL/GenBank/DDBJ whole genome shotgun (WGS) entry which is preliminary data.</text>
</comment>
<dbReference type="PROSITE" id="PS51257">
    <property type="entry name" value="PROKAR_LIPOPROTEIN"/>
    <property type="match status" value="1"/>
</dbReference>
<proteinExistence type="predicted"/>
<evidence type="ECO:0008006" key="3">
    <source>
        <dbReference type="Google" id="ProtNLM"/>
    </source>
</evidence>
<dbReference type="EMBL" id="JBEXAC010000001">
    <property type="protein sequence ID" value="MET6996274.1"/>
    <property type="molecule type" value="Genomic_DNA"/>
</dbReference>
<evidence type="ECO:0000313" key="1">
    <source>
        <dbReference type="EMBL" id="MET6996274.1"/>
    </source>
</evidence>
<reference evidence="1 2" key="1">
    <citation type="submission" date="2024-06" db="EMBL/GenBank/DDBJ databases">
        <title>Chitinophaga defluvii sp. nov., isolated from municipal sewage.</title>
        <authorList>
            <person name="Zhang L."/>
        </authorList>
    </citation>
    <scope>NUCLEOTIDE SEQUENCE [LARGE SCALE GENOMIC DNA]</scope>
    <source>
        <strain evidence="1 2">H8</strain>
    </source>
</reference>
<dbReference type="Proteomes" id="UP001549749">
    <property type="component" value="Unassembled WGS sequence"/>
</dbReference>
<evidence type="ECO:0000313" key="2">
    <source>
        <dbReference type="Proteomes" id="UP001549749"/>
    </source>
</evidence>
<accession>A0ABV2T2C3</accession>
<gene>
    <name evidence="1" type="ORF">ABR189_02800</name>
</gene>
<sequence length="286" mass="32133">MNVKLILATVMAGMLISCSKSKEAVPPAADKDKEWYFMNMVNIHPSKNANGLDFYQHKGNQVRILQFEFDDYTTLYYLDSLTLKSNDLRFPISSFDGYISIDNQFFDKKANKVFTPGNVKWAKGDAPYFSSSGSFETVYNAMPAADKHAANYAACLYSFEKPAATSTAQKTYLFLDFKNNSSFYYVPGNTQYNKKTGTIAELFPNGNDIDWTKIDAACSNTEIGYTGSDDIYFFDFDTKKVYLSARIDKNTGNAKMAQVDKATDFSQVFNKNTGNSGNKEAFDFSK</sequence>
<name>A0ABV2T2C3_9BACT</name>
<dbReference type="RefSeq" id="WP_354658920.1">
    <property type="nucleotide sequence ID" value="NZ_JBEXAC010000001.1"/>
</dbReference>
<protein>
    <recommendedName>
        <fullName evidence="3">DKNYY family protein</fullName>
    </recommendedName>
</protein>